<reference evidence="8" key="1">
    <citation type="submission" date="2021-01" db="EMBL/GenBank/DDBJ databases">
        <authorList>
            <person name="Corre E."/>
            <person name="Pelletier E."/>
            <person name="Niang G."/>
            <person name="Scheremetjew M."/>
            <person name="Finn R."/>
            <person name="Kale V."/>
            <person name="Holt S."/>
            <person name="Cochrane G."/>
            <person name="Meng A."/>
            <person name="Brown T."/>
            <person name="Cohen L."/>
        </authorList>
    </citation>
    <scope>NUCLEOTIDE SEQUENCE</scope>
    <source>
        <strain evidence="8">Isolate 1302-5</strain>
    </source>
</reference>
<dbReference type="EC" id="1.8.4.11" evidence="2"/>
<keyword evidence="3" id="KW-0560">Oxidoreductase</keyword>
<dbReference type="AlphaFoldDB" id="A0A7S4JM19"/>
<dbReference type="InterPro" id="IPR036509">
    <property type="entry name" value="Met_Sox_Rdtase_MsrA_sf"/>
</dbReference>
<evidence type="ECO:0000259" key="7">
    <source>
        <dbReference type="Pfam" id="PF01625"/>
    </source>
</evidence>
<protein>
    <recommendedName>
        <fullName evidence="2">peptide-methionine (S)-S-oxide reductase</fullName>
        <ecNumber evidence="2">1.8.4.11</ecNumber>
    </recommendedName>
    <alternativeName>
        <fullName evidence="4">Peptide-methionine (S)-S-oxide reductase</fullName>
    </alternativeName>
</protein>
<feature type="compositionally biased region" description="Basic and acidic residues" evidence="5">
    <location>
        <begin position="260"/>
        <end position="278"/>
    </location>
</feature>
<organism evidence="8">
    <name type="scientific">Odontella aurita</name>
    <dbReference type="NCBI Taxonomy" id="265563"/>
    <lineage>
        <taxon>Eukaryota</taxon>
        <taxon>Sar</taxon>
        <taxon>Stramenopiles</taxon>
        <taxon>Ochrophyta</taxon>
        <taxon>Bacillariophyta</taxon>
        <taxon>Mediophyceae</taxon>
        <taxon>Biddulphiophycidae</taxon>
        <taxon>Eupodiscales</taxon>
        <taxon>Odontellaceae</taxon>
        <taxon>Odontella</taxon>
    </lineage>
</organism>
<keyword evidence="6" id="KW-1133">Transmembrane helix</keyword>
<evidence type="ECO:0000313" key="8">
    <source>
        <dbReference type="EMBL" id="CAE2267994.1"/>
    </source>
</evidence>
<keyword evidence="6" id="KW-0472">Membrane</keyword>
<evidence type="ECO:0000256" key="3">
    <source>
        <dbReference type="ARBA" id="ARBA00023002"/>
    </source>
</evidence>
<keyword evidence="6" id="KW-0812">Transmembrane</keyword>
<evidence type="ECO:0000256" key="4">
    <source>
        <dbReference type="ARBA" id="ARBA00030643"/>
    </source>
</evidence>
<dbReference type="Gene3D" id="3.30.1060.10">
    <property type="entry name" value="Peptide methionine sulphoxide reductase MsrA"/>
    <property type="match status" value="1"/>
</dbReference>
<evidence type="ECO:0000256" key="5">
    <source>
        <dbReference type="SAM" id="MobiDB-lite"/>
    </source>
</evidence>
<gene>
    <name evidence="8" type="ORF">OAUR00152_LOCUS30133</name>
</gene>
<dbReference type="PANTHER" id="PTHR43774">
    <property type="entry name" value="PEPTIDE METHIONINE SULFOXIDE REDUCTASE"/>
    <property type="match status" value="1"/>
</dbReference>
<dbReference type="SUPFAM" id="SSF55068">
    <property type="entry name" value="Peptide methionine sulfoxide reductase"/>
    <property type="match status" value="1"/>
</dbReference>
<dbReference type="InterPro" id="IPR002569">
    <property type="entry name" value="Met_Sox_Rdtase_MsrA_dom"/>
</dbReference>
<dbReference type="GO" id="GO:0008113">
    <property type="term" value="F:peptide-methionine (S)-S-oxide reductase activity"/>
    <property type="evidence" value="ECO:0007669"/>
    <property type="project" value="UniProtKB-EC"/>
</dbReference>
<proteinExistence type="inferred from homology"/>
<dbReference type="EMBL" id="HBKQ01043698">
    <property type="protein sequence ID" value="CAE2267994.1"/>
    <property type="molecule type" value="Transcribed_RNA"/>
</dbReference>
<feature type="domain" description="Peptide methionine sulphoxide reductase MsrA" evidence="7">
    <location>
        <begin position="15"/>
        <end position="164"/>
    </location>
</feature>
<dbReference type="HAMAP" id="MF_01401">
    <property type="entry name" value="MsrA"/>
    <property type="match status" value="1"/>
</dbReference>
<evidence type="ECO:0000256" key="2">
    <source>
        <dbReference type="ARBA" id="ARBA00012502"/>
    </source>
</evidence>
<evidence type="ECO:0000256" key="6">
    <source>
        <dbReference type="SAM" id="Phobius"/>
    </source>
</evidence>
<name>A0A7S4JM19_9STRA</name>
<dbReference type="PANTHER" id="PTHR43774:SF1">
    <property type="entry name" value="PEPTIDE METHIONINE SULFOXIDE REDUCTASE MSRA 2"/>
    <property type="match status" value="1"/>
</dbReference>
<evidence type="ECO:0000256" key="1">
    <source>
        <dbReference type="ARBA" id="ARBA00005591"/>
    </source>
</evidence>
<feature type="region of interest" description="Disordered" evidence="5">
    <location>
        <begin position="259"/>
        <end position="293"/>
    </location>
</feature>
<sequence>MVDNYVVPSGQKSLLVAMGCFWCGEQAFEQYAPGVTEAVSGYAGGTSDNPTYYDHSSAGHYEVVLVTYDPDKVSYEALVQYAWRNIDPFDGRGQFCDKGTSYRPAIFFETEEEREIAERVLDDILEVRPDWDRDSIAVPLLERPAFWTAEGYHQDYYLKKPRNYGYYKNACGRTKRLEDVWGEEEYGCYHDTSLSCFGGNVTNNEGVEVIAEVNIKNAPKESSFLMPTWGIVVLSMAAFAFVYSGYCILSQFQKNKKKRFEKEKDDGGGNGEDSEKGSDSFSVEGFESSLPIN</sequence>
<accession>A0A7S4JM19</accession>
<dbReference type="Pfam" id="PF01625">
    <property type="entry name" value="PMSR"/>
    <property type="match status" value="1"/>
</dbReference>
<comment type="similarity">
    <text evidence="1">Belongs to the MsrA Met sulfoxide reductase family.</text>
</comment>
<dbReference type="NCBIfam" id="TIGR00401">
    <property type="entry name" value="msrA"/>
    <property type="match status" value="1"/>
</dbReference>
<feature type="transmembrane region" description="Helical" evidence="6">
    <location>
        <begin position="224"/>
        <end position="249"/>
    </location>
</feature>